<dbReference type="GO" id="GO:0017183">
    <property type="term" value="P:protein histidyl modification to diphthamide"/>
    <property type="evidence" value="ECO:0007669"/>
    <property type="project" value="UniProtKB-UniPathway"/>
</dbReference>
<dbReference type="PROSITE" id="PS50076">
    <property type="entry name" value="DNAJ_2"/>
    <property type="match status" value="1"/>
</dbReference>
<accession>A0A2T9XZV7</accession>
<feature type="region of interest" description="Disordered" evidence="7">
    <location>
        <begin position="35"/>
        <end position="101"/>
    </location>
</feature>
<feature type="compositionally biased region" description="Basic and acidic residues" evidence="7">
    <location>
        <begin position="233"/>
        <end position="247"/>
    </location>
</feature>
<protein>
    <recommendedName>
        <fullName evidence="3">Diphthamide biosynthesis protein 4</fullName>
    </recommendedName>
</protein>
<evidence type="ECO:0000259" key="8">
    <source>
        <dbReference type="PROSITE" id="PS50076"/>
    </source>
</evidence>
<keyword evidence="6" id="KW-0408">Iron</keyword>
<evidence type="ECO:0000256" key="4">
    <source>
        <dbReference type="ARBA" id="ARBA00022723"/>
    </source>
</evidence>
<dbReference type="Pfam" id="PF00226">
    <property type="entry name" value="DnaJ"/>
    <property type="match status" value="1"/>
</dbReference>
<dbReference type="UniPathway" id="UPA00559"/>
<evidence type="ECO:0000256" key="5">
    <source>
        <dbReference type="ARBA" id="ARBA00022833"/>
    </source>
</evidence>
<reference evidence="10 11" key="1">
    <citation type="journal article" date="2018" name="MBio">
        <title>Comparative Genomics Reveals the Core Gene Toolbox for the Fungus-Insect Symbiosis.</title>
        <authorList>
            <person name="Wang Y."/>
            <person name="Stata M."/>
            <person name="Wang W."/>
            <person name="Stajich J.E."/>
            <person name="White M.M."/>
            <person name="Moncalvo J.M."/>
        </authorList>
    </citation>
    <scope>NUCLEOTIDE SEQUENCE [LARGE SCALE GENOMIC DNA]</scope>
    <source>
        <strain evidence="10 11">SC-DP-2</strain>
    </source>
</reference>
<dbReference type="PANTHER" id="PTHR45255:SF1">
    <property type="entry name" value="DNAJ HOMOLOG SUBFAMILY C MEMBER 24"/>
    <property type="match status" value="1"/>
</dbReference>
<evidence type="ECO:0000256" key="3">
    <source>
        <dbReference type="ARBA" id="ARBA00021797"/>
    </source>
</evidence>
<dbReference type="PANTHER" id="PTHR45255">
    <property type="entry name" value="DNAJ HOMOLOG SUBFAMILY C MEMBER 24"/>
    <property type="match status" value="1"/>
</dbReference>
<dbReference type="AlphaFoldDB" id="A0A2T9XZV7"/>
<evidence type="ECO:0000259" key="9">
    <source>
        <dbReference type="PROSITE" id="PS51074"/>
    </source>
</evidence>
<comment type="similarity">
    <text evidence="2">Belongs to the DPH4 family.</text>
</comment>
<dbReference type="InterPro" id="IPR007872">
    <property type="entry name" value="DPH_MB_dom"/>
</dbReference>
<feature type="region of interest" description="Disordered" evidence="7">
    <location>
        <begin position="217"/>
        <end position="247"/>
    </location>
</feature>
<dbReference type="SUPFAM" id="SSF144217">
    <property type="entry name" value="CSL zinc finger"/>
    <property type="match status" value="1"/>
</dbReference>
<dbReference type="SUPFAM" id="SSF46565">
    <property type="entry name" value="Chaperone J-domain"/>
    <property type="match status" value="1"/>
</dbReference>
<dbReference type="InterPro" id="IPR036869">
    <property type="entry name" value="J_dom_sf"/>
</dbReference>
<dbReference type="Proteomes" id="UP000245609">
    <property type="component" value="Unassembled WGS sequence"/>
</dbReference>
<dbReference type="Gene3D" id="1.10.287.110">
    <property type="entry name" value="DnaJ domain"/>
    <property type="match status" value="1"/>
</dbReference>
<name>A0A2T9XZV7_9FUNG</name>
<dbReference type="STRING" id="133381.A0A2T9XZV7"/>
<keyword evidence="5" id="KW-0862">Zinc</keyword>
<evidence type="ECO:0000256" key="7">
    <source>
        <dbReference type="SAM" id="MobiDB-lite"/>
    </source>
</evidence>
<dbReference type="Pfam" id="PF05207">
    <property type="entry name" value="Zn_ribbon_CSL"/>
    <property type="match status" value="1"/>
</dbReference>
<organism evidence="10 11">
    <name type="scientific">Smittium megazygosporum</name>
    <dbReference type="NCBI Taxonomy" id="133381"/>
    <lineage>
        <taxon>Eukaryota</taxon>
        <taxon>Fungi</taxon>
        <taxon>Fungi incertae sedis</taxon>
        <taxon>Zoopagomycota</taxon>
        <taxon>Kickxellomycotina</taxon>
        <taxon>Harpellomycetes</taxon>
        <taxon>Harpellales</taxon>
        <taxon>Legeriomycetaceae</taxon>
        <taxon>Smittium</taxon>
    </lineage>
</organism>
<dbReference type="GO" id="GO:0008198">
    <property type="term" value="F:ferrous iron binding"/>
    <property type="evidence" value="ECO:0007669"/>
    <property type="project" value="TreeGrafter"/>
</dbReference>
<keyword evidence="11" id="KW-1185">Reference proteome</keyword>
<evidence type="ECO:0000256" key="1">
    <source>
        <dbReference type="ARBA" id="ARBA00003474"/>
    </source>
</evidence>
<keyword evidence="4" id="KW-0479">Metal-binding</keyword>
<proteinExistence type="inferred from homology"/>
<dbReference type="Gene3D" id="3.10.660.10">
    <property type="entry name" value="DPH Zinc finger"/>
    <property type="match status" value="1"/>
</dbReference>
<feature type="compositionally biased region" description="Basic and acidic residues" evidence="7">
    <location>
        <begin position="88"/>
        <end position="98"/>
    </location>
</feature>
<dbReference type="GO" id="GO:0001671">
    <property type="term" value="F:ATPase activator activity"/>
    <property type="evidence" value="ECO:0007669"/>
    <property type="project" value="TreeGrafter"/>
</dbReference>
<comment type="function">
    <text evidence="1">Required for the first step of diphthamide biosynthesis, the transfer of 3-amino-3-carboxypropyl from S-adenosyl-L-methionine to a histidine residue. Diphthamide is a post-translational modification of histidine which occurs in elongation factor 2.</text>
</comment>
<sequence length="347" mass="38519">MNNMSGSGYYGQQAYIPPSYIAPASTSAENAEVFPLANPTTNKSNKKKRPLKISVAASTNKEPISSAKSLNSAKPKLEKRPRVSQSRIEPKAIPKSDEYSLVQPEQVSGKAGNVNIKPVKPLLVKPSTSAKEPSIPATPISVKKPIAAKKNNKSGKIIASKPGVLSPAIIPTTETEKKLNENNQINNHDKVLEKEEPDTCFKDMKIKLVSKSLGIGMGEKNEDQGESAIPDETEYHPDKSNSKGQFNEEKYRNIQKAFQVLREPESRKLYDDKLVNYEIMSTGILNEQVSVKNMELNQEEAFYSYACRCGGMYLVYEEDLADERELDYRVNIIVGCDMCSLNIRVVE</sequence>
<evidence type="ECO:0000256" key="2">
    <source>
        <dbReference type="ARBA" id="ARBA00006169"/>
    </source>
</evidence>
<feature type="domain" description="DPH-type MB" evidence="9">
    <location>
        <begin position="285"/>
        <end position="347"/>
    </location>
</feature>
<comment type="caution">
    <text evidence="10">The sequence shown here is derived from an EMBL/GenBank/DDBJ whole genome shotgun (WGS) entry which is preliminary data.</text>
</comment>
<evidence type="ECO:0000313" key="11">
    <source>
        <dbReference type="Proteomes" id="UP000245609"/>
    </source>
</evidence>
<evidence type="ECO:0000313" key="10">
    <source>
        <dbReference type="EMBL" id="PVU85605.1"/>
    </source>
</evidence>
<dbReference type="InterPro" id="IPR001623">
    <property type="entry name" value="DnaJ_domain"/>
</dbReference>
<feature type="compositionally biased region" description="Polar residues" evidence="7">
    <location>
        <begin position="56"/>
        <end position="72"/>
    </location>
</feature>
<feature type="domain" description="J" evidence="8">
    <location>
        <begin position="187"/>
        <end position="274"/>
    </location>
</feature>
<dbReference type="OrthoDB" id="445556at2759"/>
<dbReference type="EMBL" id="MBFS01003640">
    <property type="protein sequence ID" value="PVU85605.1"/>
    <property type="molecule type" value="Genomic_DNA"/>
</dbReference>
<evidence type="ECO:0000256" key="6">
    <source>
        <dbReference type="ARBA" id="ARBA00023004"/>
    </source>
</evidence>
<dbReference type="PROSITE" id="PS51074">
    <property type="entry name" value="DPH_MB"/>
    <property type="match status" value="1"/>
</dbReference>
<gene>
    <name evidence="10" type="ORF">BB560_006972</name>
</gene>
<dbReference type="InterPro" id="IPR036671">
    <property type="entry name" value="DPH_MB_sf"/>
</dbReference>